<evidence type="ECO:0000256" key="3">
    <source>
        <dbReference type="ARBA" id="ARBA00022448"/>
    </source>
</evidence>
<dbReference type="SUPFAM" id="SSF103473">
    <property type="entry name" value="MFS general substrate transporter"/>
    <property type="match status" value="1"/>
</dbReference>
<feature type="compositionally biased region" description="Basic and acidic residues" evidence="8">
    <location>
        <begin position="572"/>
        <end position="584"/>
    </location>
</feature>
<evidence type="ECO:0000256" key="4">
    <source>
        <dbReference type="ARBA" id="ARBA00022692"/>
    </source>
</evidence>
<feature type="transmembrane region" description="Helical" evidence="9">
    <location>
        <begin position="152"/>
        <end position="170"/>
    </location>
</feature>
<feature type="transmembrane region" description="Helical" evidence="9">
    <location>
        <begin position="364"/>
        <end position="384"/>
    </location>
</feature>
<feature type="transmembrane region" description="Helical" evidence="9">
    <location>
        <begin position="327"/>
        <end position="352"/>
    </location>
</feature>
<evidence type="ECO:0000256" key="5">
    <source>
        <dbReference type="ARBA" id="ARBA00022989"/>
    </source>
</evidence>
<feature type="compositionally biased region" description="Polar residues" evidence="8">
    <location>
        <begin position="24"/>
        <end position="35"/>
    </location>
</feature>
<comment type="subcellular location">
    <subcellularLocation>
        <location evidence="1">Membrane</location>
        <topology evidence="1">Multi-pass membrane protein</topology>
    </subcellularLocation>
</comment>
<dbReference type="GO" id="GO:0016020">
    <property type="term" value="C:membrane"/>
    <property type="evidence" value="ECO:0007669"/>
    <property type="project" value="UniProtKB-SubCell"/>
</dbReference>
<sequence>MSPTPATMSNPPPNDNVDSSPASTSPVSRPNSTDIPTPGAAKNPAESDVEKTVNVKIDQKLATITWYTIRMTILVALGGFIFGYDTGQISGFLEMAVFRARFGEETSDLSQHPSGFYFTRVRSGLLVGLLSIGTMCGCFITGPLADKVGRKICISGCCFIVCIGVIAQISAGNGNWIGIAMGRWVSGLGVGGLSTIVPMYMAETSPVHMRGAVISCYQLFIAMGMFTAFCINYGTNGLTTTASYRIPMGINFTSPIILGLGMCFLPESPRYDWKVAKIERARESIAKFYGCLETHAVVLNECAEMKKAHYESLGRQRWYEAIMGPRMVYRIALAMALQMFQQLTGANYYFYYGTSIFAGVGIENSYITAMILGGVNVGGTFLGVYMARHFRRRESLCIAALVQSVCFIVFASVGKFALNEHEAGSHEAYISGIIMIVFACLFISAYAATWGPLVWTCIAEMFPTKSRAVAMSFATASNWFWNFILAFCTPFITREINFAYGYVFAACNILAAITVFFFLIESSGRPLEAVHGMYLQMVDPIKSHAFQFPRETNVSSVGSRESALKNQAGQVEKIDKDDHAEAPS</sequence>
<evidence type="ECO:0000256" key="2">
    <source>
        <dbReference type="ARBA" id="ARBA00010992"/>
    </source>
</evidence>
<feature type="transmembrane region" description="Helical" evidence="9">
    <location>
        <begin position="246"/>
        <end position="265"/>
    </location>
</feature>
<feature type="transmembrane region" description="Helical" evidence="9">
    <location>
        <begin position="125"/>
        <end position="145"/>
    </location>
</feature>
<organism evidence="11 12">
    <name type="scientific">Monilinia vaccinii-corymbosi</name>
    <dbReference type="NCBI Taxonomy" id="61207"/>
    <lineage>
        <taxon>Eukaryota</taxon>
        <taxon>Fungi</taxon>
        <taxon>Dikarya</taxon>
        <taxon>Ascomycota</taxon>
        <taxon>Pezizomycotina</taxon>
        <taxon>Leotiomycetes</taxon>
        <taxon>Helotiales</taxon>
        <taxon>Sclerotiniaceae</taxon>
        <taxon>Monilinia</taxon>
    </lineage>
</organism>
<gene>
    <name evidence="11" type="ORF">DSL72_006735</name>
</gene>
<dbReference type="Proteomes" id="UP000672032">
    <property type="component" value="Chromosome 7"/>
</dbReference>
<keyword evidence="6 9" id="KW-0472">Membrane</keyword>
<keyword evidence="5 9" id="KW-1133">Transmembrane helix</keyword>
<dbReference type="AlphaFoldDB" id="A0A8A3PN02"/>
<feature type="transmembrane region" description="Helical" evidence="9">
    <location>
        <begin position="498"/>
        <end position="520"/>
    </location>
</feature>
<evidence type="ECO:0000259" key="10">
    <source>
        <dbReference type="PROSITE" id="PS50850"/>
    </source>
</evidence>
<dbReference type="EMBL" id="CP063411">
    <property type="protein sequence ID" value="QSZ36852.1"/>
    <property type="molecule type" value="Genomic_DNA"/>
</dbReference>
<feature type="transmembrane region" description="Helical" evidence="9">
    <location>
        <begin position="396"/>
        <end position="417"/>
    </location>
</feature>
<evidence type="ECO:0000256" key="8">
    <source>
        <dbReference type="SAM" id="MobiDB-lite"/>
    </source>
</evidence>
<feature type="transmembrane region" description="Helical" evidence="9">
    <location>
        <begin position="176"/>
        <end position="200"/>
    </location>
</feature>
<dbReference type="InterPro" id="IPR050360">
    <property type="entry name" value="MFS_Sugar_Transporters"/>
</dbReference>
<dbReference type="PANTHER" id="PTHR48022:SF39">
    <property type="entry name" value="MONOSACCHARIDE TRANSPORTER, PUTATIVE-RELATED"/>
    <property type="match status" value="1"/>
</dbReference>
<feature type="domain" description="Major facilitator superfamily (MFS) profile" evidence="10">
    <location>
        <begin position="71"/>
        <end position="523"/>
    </location>
</feature>
<dbReference type="PROSITE" id="PS50850">
    <property type="entry name" value="MFS"/>
    <property type="match status" value="1"/>
</dbReference>
<dbReference type="InterPro" id="IPR005829">
    <property type="entry name" value="Sugar_transporter_CS"/>
</dbReference>
<feature type="region of interest" description="Disordered" evidence="8">
    <location>
        <begin position="557"/>
        <end position="584"/>
    </location>
</feature>
<evidence type="ECO:0000256" key="9">
    <source>
        <dbReference type="SAM" id="Phobius"/>
    </source>
</evidence>
<keyword evidence="3 7" id="KW-0813">Transport</keyword>
<feature type="transmembrane region" description="Helical" evidence="9">
    <location>
        <begin position="212"/>
        <end position="234"/>
    </location>
</feature>
<evidence type="ECO:0000256" key="1">
    <source>
        <dbReference type="ARBA" id="ARBA00004141"/>
    </source>
</evidence>
<feature type="region of interest" description="Disordered" evidence="8">
    <location>
        <begin position="1"/>
        <end position="47"/>
    </location>
</feature>
<dbReference type="PRINTS" id="PR00171">
    <property type="entry name" value="SUGRTRNSPORT"/>
</dbReference>
<dbReference type="NCBIfam" id="TIGR00879">
    <property type="entry name" value="SP"/>
    <property type="match status" value="1"/>
</dbReference>
<evidence type="ECO:0000256" key="7">
    <source>
        <dbReference type="RuleBase" id="RU003346"/>
    </source>
</evidence>
<dbReference type="InterPro" id="IPR036259">
    <property type="entry name" value="MFS_trans_sf"/>
</dbReference>
<dbReference type="PROSITE" id="PS00217">
    <property type="entry name" value="SUGAR_TRANSPORT_2"/>
    <property type="match status" value="1"/>
</dbReference>
<dbReference type="InterPro" id="IPR005828">
    <property type="entry name" value="MFS_sugar_transport-like"/>
</dbReference>
<dbReference type="InterPro" id="IPR020846">
    <property type="entry name" value="MFS_dom"/>
</dbReference>
<proteinExistence type="inferred from homology"/>
<dbReference type="PANTHER" id="PTHR48022">
    <property type="entry name" value="PLASTIDIC GLUCOSE TRANSPORTER 4"/>
    <property type="match status" value="1"/>
</dbReference>
<keyword evidence="4 9" id="KW-0812">Transmembrane</keyword>
<feature type="transmembrane region" description="Helical" evidence="9">
    <location>
        <begin position="429"/>
        <end position="456"/>
    </location>
</feature>
<dbReference type="PROSITE" id="PS00216">
    <property type="entry name" value="SUGAR_TRANSPORT_1"/>
    <property type="match status" value="1"/>
</dbReference>
<comment type="similarity">
    <text evidence="2 7">Belongs to the major facilitator superfamily. Sugar transporter (TC 2.A.1.1) family.</text>
</comment>
<keyword evidence="12" id="KW-1185">Reference proteome</keyword>
<dbReference type="Gene3D" id="1.20.1250.20">
    <property type="entry name" value="MFS general substrate transporter like domains"/>
    <property type="match status" value="1"/>
</dbReference>
<dbReference type="Pfam" id="PF00083">
    <property type="entry name" value="Sugar_tr"/>
    <property type="match status" value="1"/>
</dbReference>
<feature type="transmembrane region" description="Helical" evidence="9">
    <location>
        <begin position="64"/>
        <end position="84"/>
    </location>
</feature>
<name>A0A8A3PN02_9HELO</name>
<accession>A0A8A3PN02</accession>
<dbReference type="GO" id="GO:0005351">
    <property type="term" value="F:carbohydrate:proton symporter activity"/>
    <property type="evidence" value="ECO:0007669"/>
    <property type="project" value="TreeGrafter"/>
</dbReference>
<evidence type="ECO:0000313" key="12">
    <source>
        <dbReference type="Proteomes" id="UP000672032"/>
    </source>
</evidence>
<evidence type="ECO:0000256" key="6">
    <source>
        <dbReference type="ARBA" id="ARBA00023136"/>
    </source>
</evidence>
<dbReference type="FunFam" id="1.20.1250.20:FF:000044">
    <property type="entry name" value="Hexose transporter Hxt3p"/>
    <property type="match status" value="1"/>
</dbReference>
<feature type="transmembrane region" description="Helical" evidence="9">
    <location>
        <begin position="468"/>
        <end position="492"/>
    </location>
</feature>
<evidence type="ECO:0000313" key="11">
    <source>
        <dbReference type="EMBL" id="QSZ36852.1"/>
    </source>
</evidence>
<reference evidence="11" key="1">
    <citation type="submission" date="2020-10" db="EMBL/GenBank/DDBJ databases">
        <title>Genome Sequence of Monilinia vaccinii-corymbosi Sheds Light on Mummy Berry Disease Infection of Blueberry and Mating Type.</title>
        <authorList>
            <person name="Yow A.G."/>
            <person name="Zhang Y."/>
            <person name="Bansal K."/>
            <person name="Eacker S.M."/>
            <person name="Sullivan S."/>
            <person name="Liachko I."/>
            <person name="Cubeta M.A."/>
            <person name="Rollins J.A."/>
            <person name="Ashrafi H."/>
        </authorList>
    </citation>
    <scope>NUCLEOTIDE SEQUENCE</scope>
    <source>
        <strain evidence="11">RL-1</strain>
    </source>
</reference>
<dbReference type="CDD" id="cd17356">
    <property type="entry name" value="MFS_HXT"/>
    <property type="match status" value="1"/>
</dbReference>
<dbReference type="OrthoDB" id="2241241at2759"/>
<protein>
    <recommendedName>
        <fullName evidence="10">Major facilitator superfamily (MFS) profile domain-containing protein</fullName>
    </recommendedName>
</protein>
<feature type="compositionally biased region" description="Polar residues" evidence="8">
    <location>
        <begin position="557"/>
        <end position="569"/>
    </location>
</feature>
<dbReference type="InterPro" id="IPR003663">
    <property type="entry name" value="Sugar/inositol_transpt"/>
</dbReference>